<dbReference type="Proteomes" id="UP000031668">
    <property type="component" value="Unassembled WGS sequence"/>
</dbReference>
<dbReference type="AlphaFoldDB" id="A0A0C2J7G0"/>
<reference evidence="1 2" key="1">
    <citation type="journal article" date="2014" name="Genome Biol. Evol.">
        <title>The genome of the myxosporean Thelohanellus kitauei shows adaptations to nutrient acquisition within its fish host.</title>
        <authorList>
            <person name="Yang Y."/>
            <person name="Xiong J."/>
            <person name="Zhou Z."/>
            <person name="Huo F."/>
            <person name="Miao W."/>
            <person name="Ran C."/>
            <person name="Liu Y."/>
            <person name="Zhang J."/>
            <person name="Feng J."/>
            <person name="Wang M."/>
            <person name="Wang M."/>
            <person name="Wang L."/>
            <person name="Yao B."/>
        </authorList>
    </citation>
    <scope>NUCLEOTIDE SEQUENCE [LARGE SCALE GENOMIC DNA]</scope>
    <source>
        <strain evidence="1">Wuqing</strain>
    </source>
</reference>
<evidence type="ECO:0000313" key="2">
    <source>
        <dbReference type="Proteomes" id="UP000031668"/>
    </source>
</evidence>
<proteinExistence type="predicted"/>
<gene>
    <name evidence="1" type="ORF">RF11_09642</name>
</gene>
<accession>A0A0C2J7G0</accession>
<protein>
    <submittedName>
        <fullName evidence="1">Uncharacterized protein</fullName>
    </submittedName>
</protein>
<comment type="caution">
    <text evidence="1">The sequence shown here is derived from an EMBL/GenBank/DDBJ whole genome shotgun (WGS) entry which is preliminary data.</text>
</comment>
<name>A0A0C2J7G0_THEKT</name>
<dbReference type="EMBL" id="JWZT01000690">
    <property type="protein sequence ID" value="KII73739.1"/>
    <property type="molecule type" value="Genomic_DNA"/>
</dbReference>
<evidence type="ECO:0000313" key="1">
    <source>
        <dbReference type="EMBL" id="KII73739.1"/>
    </source>
</evidence>
<sequence>MEGEILINITTLNQTLIFKETDIRHDVWEIRDDRYLLISFLTDIAIFDVSVIYNTNETTADVEVAEVFGLLSILDSKETIVFEIYRSYVWSKLEAYRYKNSLVEFKNSTLYPKYRCIAYIRTLLVEFLNVDIMKVLSEKDKRRLAQYA</sequence>
<keyword evidence="2" id="KW-1185">Reference proteome</keyword>
<organism evidence="1 2">
    <name type="scientific">Thelohanellus kitauei</name>
    <name type="common">Myxosporean</name>
    <dbReference type="NCBI Taxonomy" id="669202"/>
    <lineage>
        <taxon>Eukaryota</taxon>
        <taxon>Metazoa</taxon>
        <taxon>Cnidaria</taxon>
        <taxon>Myxozoa</taxon>
        <taxon>Myxosporea</taxon>
        <taxon>Bivalvulida</taxon>
        <taxon>Platysporina</taxon>
        <taxon>Myxobolidae</taxon>
        <taxon>Thelohanellus</taxon>
    </lineage>
</organism>